<evidence type="ECO:0000256" key="1">
    <source>
        <dbReference type="SAM" id="MobiDB-lite"/>
    </source>
</evidence>
<dbReference type="RefSeq" id="WP_107032518.1">
    <property type="nucleotide sequence ID" value="NZ_CAJSYL010000008.1"/>
</dbReference>
<keyword evidence="2" id="KW-1133">Transmembrane helix</keyword>
<feature type="transmembrane region" description="Helical" evidence="2">
    <location>
        <begin position="71"/>
        <end position="89"/>
    </location>
</feature>
<sequence length="95" mass="10427">MAYKQTTKPSAPQGSQLDPESRSQLPFLKMNFILMAIAGVMIVLGFCLMAGGATDWDAFNADIFSVRRVVVGPTIAFLGFIFMGFAIMYSPKRKV</sequence>
<proteinExistence type="predicted"/>
<protein>
    <submittedName>
        <fullName evidence="3">DUF3098 domain-containing protein</fullName>
    </submittedName>
</protein>
<dbReference type="InterPro" id="IPR021448">
    <property type="entry name" value="DUF3098"/>
</dbReference>
<evidence type="ECO:0000313" key="4">
    <source>
        <dbReference type="Proteomes" id="UP000244905"/>
    </source>
</evidence>
<feature type="region of interest" description="Disordered" evidence="1">
    <location>
        <begin position="1"/>
        <end position="20"/>
    </location>
</feature>
<reference evidence="4" key="1">
    <citation type="submission" date="2018-02" db="EMBL/GenBank/DDBJ databases">
        <authorList>
            <person name="Clavel T."/>
            <person name="Strowig T."/>
        </authorList>
    </citation>
    <scope>NUCLEOTIDE SEQUENCE [LARGE SCALE GENOMIC DNA]</scope>
    <source>
        <strain evidence="4">DSM 103720</strain>
    </source>
</reference>
<evidence type="ECO:0000256" key="2">
    <source>
        <dbReference type="SAM" id="Phobius"/>
    </source>
</evidence>
<keyword evidence="2" id="KW-0472">Membrane</keyword>
<name>A0A2V1IM63_9BACT</name>
<dbReference type="AlphaFoldDB" id="A0A2V1IM63"/>
<organism evidence="3 4">
    <name type="scientific">Duncaniella muris</name>
    <dbReference type="NCBI Taxonomy" id="2094150"/>
    <lineage>
        <taxon>Bacteria</taxon>
        <taxon>Pseudomonadati</taxon>
        <taxon>Bacteroidota</taxon>
        <taxon>Bacteroidia</taxon>
        <taxon>Bacteroidales</taxon>
        <taxon>Muribaculaceae</taxon>
        <taxon>Duncaniella</taxon>
    </lineage>
</organism>
<keyword evidence="2" id="KW-0812">Transmembrane</keyword>
<dbReference type="EMBL" id="PUEC01000018">
    <property type="protein sequence ID" value="PWB01795.1"/>
    <property type="molecule type" value="Genomic_DNA"/>
</dbReference>
<accession>A0A2V1IM63</accession>
<dbReference type="GeneID" id="82526379"/>
<feature type="transmembrane region" description="Helical" evidence="2">
    <location>
        <begin position="32"/>
        <end position="51"/>
    </location>
</feature>
<gene>
    <name evidence="3" type="ORF">C5O23_08475</name>
</gene>
<dbReference type="Proteomes" id="UP000244905">
    <property type="component" value="Unassembled WGS sequence"/>
</dbReference>
<comment type="caution">
    <text evidence="3">The sequence shown here is derived from an EMBL/GenBank/DDBJ whole genome shotgun (WGS) entry which is preliminary data.</text>
</comment>
<keyword evidence="4" id="KW-1185">Reference proteome</keyword>
<evidence type="ECO:0000313" key="3">
    <source>
        <dbReference type="EMBL" id="PWB01795.1"/>
    </source>
</evidence>
<dbReference type="Pfam" id="PF11297">
    <property type="entry name" value="DUF3098"/>
    <property type="match status" value="1"/>
</dbReference>